<evidence type="ECO:0008006" key="5">
    <source>
        <dbReference type="Google" id="ProtNLM"/>
    </source>
</evidence>
<organism evidence="3 4">
    <name type="scientific">Zizania palustris</name>
    <name type="common">Northern wild rice</name>
    <dbReference type="NCBI Taxonomy" id="103762"/>
    <lineage>
        <taxon>Eukaryota</taxon>
        <taxon>Viridiplantae</taxon>
        <taxon>Streptophyta</taxon>
        <taxon>Embryophyta</taxon>
        <taxon>Tracheophyta</taxon>
        <taxon>Spermatophyta</taxon>
        <taxon>Magnoliopsida</taxon>
        <taxon>Liliopsida</taxon>
        <taxon>Poales</taxon>
        <taxon>Poaceae</taxon>
        <taxon>BOP clade</taxon>
        <taxon>Oryzoideae</taxon>
        <taxon>Oryzeae</taxon>
        <taxon>Zizaniinae</taxon>
        <taxon>Zizania</taxon>
    </lineage>
</organism>
<protein>
    <recommendedName>
        <fullName evidence="5">Late embryogenesis abundant protein LEA-2 subgroup domain-containing protein</fullName>
    </recommendedName>
</protein>
<dbReference type="AlphaFoldDB" id="A0A8J5V7A8"/>
<dbReference type="PANTHER" id="PTHR36480">
    <property type="entry name" value="OS06G0118900 PROTEIN-RELATED"/>
    <property type="match status" value="1"/>
</dbReference>
<evidence type="ECO:0000256" key="1">
    <source>
        <dbReference type="SAM" id="MobiDB-lite"/>
    </source>
</evidence>
<dbReference type="Proteomes" id="UP000729402">
    <property type="component" value="Unassembled WGS sequence"/>
</dbReference>
<keyword evidence="2" id="KW-1133">Transmembrane helix</keyword>
<evidence type="ECO:0000256" key="2">
    <source>
        <dbReference type="SAM" id="Phobius"/>
    </source>
</evidence>
<feature type="transmembrane region" description="Helical" evidence="2">
    <location>
        <begin position="20"/>
        <end position="40"/>
    </location>
</feature>
<reference evidence="3" key="1">
    <citation type="journal article" date="2021" name="bioRxiv">
        <title>Whole Genome Assembly and Annotation of Northern Wild Rice, Zizania palustris L., Supports a Whole Genome Duplication in the Zizania Genus.</title>
        <authorList>
            <person name="Haas M."/>
            <person name="Kono T."/>
            <person name="Macchietto M."/>
            <person name="Millas R."/>
            <person name="McGilp L."/>
            <person name="Shao M."/>
            <person name="Duquette J."/>
            <person name="Hirsch C.N."/>
            <person name="Kimball J."/>
        </authorList>
    </citation>
    <scope>NUCLEOTIDE SEQUENCE</scope>
    <source>
        <tissue evidence="3">Fresh leaf tissue</tissue>
    </source>
</reference>
<evidence type="ECO:0000313" key="4">
    <source>
        <dbReference type="Proteomes" id="UP000729402"/>
    </source>
</evidence>
<feature type="region of interest" description="Disordered" evidence="1">
    <location>
        <begin position="166"/>
        <end position="213"/>
    </location>
</feature>
<dbReference type="EMBL" id="JAAALK010000288">
    <property type="protein sequence ID" value="KAG8052725.1"/>
    <property type="molecule type" value="Genomic_DNA"/>
</dbReference>
<dbReference type="PANTHER" id="PTHR36480:SF10">
    <property type="entry name" value="LATE EMBRYOGENESIS ABUNDANT PROTEIN LEA-2 SUBGROUP DOMAIN-CONTAINING PROTEIN"/>
    <property type="match status" value="1"/>
</dbReference>
<name>A0A8J5V7A8_ZIZPA</name>
<dbReference type="OrthoDB" id="669868at2759"/>
<keyword evidence="2" id="KW-0812">Transmembrane</keyword>
<keyword evidence="2" id="KW-0472">Membrane</keyword>
<evidence type="ECO:0000313" key="3">
    <source>
        <dbReference type="EMBL" id="KAG8052725.1"/>
    </source>
</evidence>
<accession>A0A8J5V7A8</accession>
<reference evidence="3" key="2">
    <citation type="submission" date="2021-02" db="EMBL/GenBank/DDBJ databases">
        <authorList>
            <person name="Kimball J.A."/>
            <person name="Haas M.W."/>
            <person name="Macchietto M."/>
            <person name="Kono T."/>
            <person name="Duquette J."/>
            <person name="Shao M."/>
        </authorList>
    </citation>
    <scope>NUCLEOTIDE SEQUENCE</scope>
    <source>
        <tissue evidence="3">Fresh leaf tissue</tissue>
    </source>
</reference>
<keyword evidence="4" id="KW-1185">Reference proteome</keyword>
<sequence length="213" mass="22966">MGGDGKRTKFPWLGVARYAVAMLLAVAVVATIVMAITVVLRPAKLELSVVNGAVSMDPQQQSTTTPQLVNYKVILRAFNPSGRAVIHFGRDNVVKLYFTAPYLEFLSFSIPTFALPQKMTHLVIKAGSFEANKLPGELADRLYNGESEQVLVKATVSLSFTVGRAGKRSSKTSPLAAGQFPSPAYPMRCPPAPTHPAAKEPTMGQSPRRIKPA</sequence>
<comment type="caution">
    <text evidence="3">The sequence shown here is derived from an EMBL/GenBank/DDBJ whole genome shotgun (WGS) entry which is preliminary data.</text>
</comment>
<proteinExistence type="predicted"/>
<gene>
    <name evidence="3" type="ORF">GUJ93_ZPchr0001g30006</name>
</gene>